<name>A0A2K8SKL8_9NOSO</name>
<organism evidence="1 2">
    <name type="scientific">Nostoc flagelliforme CCNUN1</name>
    <dbReference type="NCBI Taxonomy" id="2038116"/>
    <lineage>
        <taxon>Bacteria</taxon>
        <taxon>Bacillati</taxon>
        <taxon>Cyanobacteriota</taxon>
        <taxon>Cyanophyceae</taxon>
        <taxon>Nostocales</taxon>
        <taxon>Nostocaceae</taxon>
        <taxon>Nostoc</taxon>
    </lineage>
</organism>
<dbReference type="PANTHER" id="PTHR35754:SF2">
    <property type="entry name" value="ATP SYNTHASE SUBUNIT B"/>
    <property type="match status" value="1"/>
</dbReference>
<protein>
    <submittedName>
        <fullName evidence="1">Uncharacterized protein</fullName>
    </submittedName>
</protein>
<dbReference type="EMBL" id="CP024785">
    <property type="protein sequence ID" value="AUB35385.1"/>
    <property type="molecule type" value="Genomic_DNA"/>
</dbReference>
<dbReference type="PANTHER" id="PTHR35754">
    <property type="entry name" value="ATP SYNTHASE SUBUNIT B"/>
    <property type="match status" value="1"/>
</dbReference>
<gene>
    <name evidence="1" type="ORF">COO91_01263</name>
</gene>
<dbReference type="AlphaFoldDB" id="A0A2K8SKL8"/>
<evidence type="ECO:0000313" key="2">
    <source>
        <dbReference type="Proteomes" id="UP000232003"/>
    </source>
</evidence>
<keyword evidence="2" id="KW-1185">Reference proteome</keyword>
<dbReference type="Proteomes" id="UP000232003">
    <property type="component" value="Chromosome"/>
</dbReference>
<proteinExistence type="predicted"/>
<accession>A0A2K8SKL8</accession>
<dbReference type="KEGG" id="nfl:COO91_01263"/>
<reference evidence="1 2" key="1">
    <citation type="submission" date="2017-11" db="EMBL/GenBank/DDBJ databases">
        <title>Complete genome of a free-living desiccation-tolerant cyanobacterium and its photosynthetic adaptation to extreme terrestrial habitat.</title>
        <authorList>
            <person name="Shang J."/>
        </authorList>
    </citation>
    <scope>NUCLEOTIDE SEQUENCE [LARGE SCALE GENOMIC DNA]</scope>
    <source>
        <strain evidence="1 2">CCNUN1</strain>
    </source>
</reference>
<sequence length="254" mass="29352">MLAITQTPLFSYEATQSAARIVKDFVYDLYFPVHGLSSKDIFTYCPTLISIESMVYQVDLVAENAKAVNVVQTENQDFQTLTMQKYSFFKLLKKLDFYDPEIEKQLAMGEEFVKLENKVTAGGVIDHSEVMRIAELRSSDVRLLHCILFRLLGKPYDEKLLSLLWPVEVIADIVNDFIDYADDVNQDQYNTYRMFVKLYKEKAPDYIKAELDKYENSFKDQLNLFSIDDKQSLISACSQFLKAHSAEIPQPILE</sequence>
<evidence type="ECO:0000313" key="1">
    <source>
        <dbReference type="EMBL" id="AUB35385.1"/>
    </source>
</evidence>